<dbReference type="Proteomes" id="UP001140979">
    <property type="component" value="Unassembled WGS sequence"/>
</dbReference>
<reference evidence="1" key="1">
    <citation type="submission" date="2022-02" db="EMBL/GenBank/DDBJ databases">
        <title>Emergence and expansion in Europe of a Vibrio aestuarianus clonal complex pathogenic for oysters.</title>
        <authorList>
            <person name="Mesnil A."/>
            <person name="Travers M.-A."/>
        </authorList>
    </citation>
    <scope>NUCLEOTIDE SEQUENCE</scope>
    <source>
        <strain evidence="1">19_064_11T1</strain>
    </source>
</reference>
<comment type="caution">
    <text evidence="1">The sequence shown here is derived from an EMBL/GenBank/DDBJ whole genome shotgun (WGS) entry which is preliminary data.</text>
</comment>
<proteinExistence type="predicted"/>
<gene>
    <name evidence="1" type="ORF">L9W94_19195</name>
</gene>
<evidence type="ECO:0000313" key="2">
    <source>
        <dbReference type="Proteomes" id="UP001140979"/>
    </source>
</evidence>
<dbReference type="RefSeq" id="WP_274683980.1">
    <property type="nucleotide sequence ID" value="NZ_JAKNBA010000078.1"/>
</dbReference>
<protein>
    <submittedName>
        <fullName evidence="1">DUF2806 domain-containing protein</fullName>
    </submittedName>
</protein>
<dbReference type="Pfam" id="PF10987">
    <property type="entry name" value="DUF2806"/>
    <property type="match status" value="1"/>
</dbReference>
<dbReference type="EMBL" id="JAKNBA010000078">
    <property type="protein sequence ID" value="MDE1244216.1"/>
    <property type="molecule type" value="Genomic_DNA"/>
</dbReference>
<evidence type="ECO:0000313" key="1">
    <source>
        <dbReference type="EMBL" id="MDE1244216.1"/>
    </source>
</evidence>
<name>A0A9X4EXT0_9VIBR</name>
<dbReference type="InterPro" id="IPR021254">
    <property type="entry name" value="DUF2806"/>
</dbReference>
<dbReference type="AlphaFoldDB" id="A0A9X4EXT0"/>
<sequence>MVLAQTEIDVADIKAGRKKLNEKRELVDVHQPDSDSPLIEYKSGKIEPYFSIPEIENIAEARHNAQKLQEQVNVTKAVLFAEEELENFTTEASSEDIDQDWFTRWRDCAEKVSNEDLQRLWAKALAGELVSPGSYSLRTLEFIKNISKSEAHDIAKLAPYVIGRSIHQVPCLEEDGINFSFLLEMDDLGVINGVKGGGLQLTMNSQVSDKYENALFHNNKIMLLKHESATKSVNFDCYKVTKLGCEVLRLGVFPTREQYLEQIGKQAKQQGFEVIIGDWVQTTKDYGNYYNAKTL</sequence>
<organism evidence="1 2">
    <name type="scientific">Vibrio aestuarianus</name>
    <dbReference type="NCBI Taxonomy" id="28171"/>
    <lineage>
        <taxon>Bacteria</taxon>
        <taxon>Pseudomonadati</taxon>
        <taxon>Pseudomonadota</taxon>
        <taxon>Gammaproteobacteria</taxon>
        <taxon>Vibrionales</taxon>
        <taxon>Vibrionaceae</taxon>
        <taxon>Vibrio</taxon>
    </lineage>
</organism>
<accession>A0A9X4EXT0</accession>